<organism evidence="1 2">
    <name type="scientific">Araneus ventricosus</name>
    <name type="common">Orbweaver spider</name>
    <name type="synonym">Epeira ventricosa</name>
    <dbReference type="NCBI Taxonomy" id="182803"/>
    <lineage>
        <taxon>Eukaryota</taxon>
        <taxon>Metazoa</taxon>
        <taxon>Ecdysozoa</taxon>
        <taxon>Arthropoda</taxon>
        <taxon>Chelicerata</taxon>
        <taxon>Arachnida</taxon>
        <taxon>Araneae</taxon>
        <taxon>Araneomorphae</taxon>
        <taxon>Entelegynae</taxon>
        <taxon>Araneoidea</taxon>
        <taxon>Araneidae</taxon>
        <taxon>Araneus</taxon>
    </lineage>
</organism>
<comment type="caution">
    <text evidence="1">The sequence shown here is derived from an EMBL/GenBank/DDBJ whole genome shotgun (WGS) entry which is preliminary data.</text>
</comment>
<sequence length="112" mass="12972">MQANSLLYWGKSTSECCCILWDACGERAPSKNTREFRLKLFRKQLWKEENCVFGEDLEAVVCHDLRNLANPSIVSLPTCQFEAHNVRQTTAMVIRHIFPSDQRNTTYDQTSE</sequence>
<proteinExistence type="predicted"/>
<gene>
    <name evidence="1" type="ORF">AVEN_196459_1</name>
</gene>
<keyword evidence="2" id="KW-1185">Reference proteome</keyword>
<protein>
    <submittedName>
        <fullName evidence="1">Uncharacterized protein</fullName>
    </submittedName>
</protein>
<name>A0A4Y2AVB3_ARAVE</name>
<dbReference type="EMBL" id="BGPR01000033">
    <property type="protein sequence ID" value="GBL83643.1"/>
    <property type="molecule type" value="Genomic_DNA"/>
</dbReference>
<dbReference type="Proteomes" id="UP000499080">
    <property type="component" value="Unassembled WGS sequence"/>
</dbReference>
<dbReference type="AlphaFoldDB" id="A0A4Y2AVB3"/>
<accession>A0A4Y2AVB3</accession>
<evidence type="ECO:0000313" key="2">
    <source>
        <dbReference type="Proteomes" id="UP000499080"/>
    </source>
</evidence>
<reference evidence="1 2" key="1">
    <citation type="journal article" date="2019" name="Sci. Rep.">
        <title>Orb-weaving spider Araneus ventricosus genome elucidates the spidroin gene catalogue.</title>
        <authorList>
            <person name="Kono N."/>
            <person name="Nakamura H."/>
            <person name="Ohtoshi R."/>
            <person name="Moran D.A.P."/>
            <person name="Shinohara A."/>
            <person name="Yoshida Y."/>
            <person name="Fujiwara M."/>
            <person name="Mori M."/>
            <person name="Tomita M."/>
            <person name="Arakawa K."/>
        </authorList>
    </citation>
    <scope>NUCLEOTIDE SEQUENCE [LARGE SCALE GENOMIC DNA]</scope>
</reference>
<evidence type="ECO:0000313" key="1">
    <source>
        <dbReference type="EMBL" id="GBL83643.1"/>
    </source>
</evidence>